<keyword evidence="4" id="KW-1185">Reference proteome</keyword>
<name>A0AAW0C7Q3_9AGAR</name>
<proteinExistence type="predicted"/>
<dbReference type="Pfam" id="PF20411">
    <property type="entry name" value="DUF6697"/>
    <property type="match status" value="1"/>
</dbReference>
<comment type="caution">
    <text evidence="3">The sequence shown here is derived from an EMBL/GenBank/DDBJ whole genome shotgun (WGS) entry which is preliminary data.</text>
</comment>
<dbReference type="InterPro" id="IPR046520">
    <property type="entry name" value="DUF6697"/>
</dbReference>
<dbReference type="EMBL" id="JAWWNJ010000020">
    <property type="protein sequence ID" value="KAK7034973.1"/>
    <property type="molecule type" value="Genomic_DNA"/>
</dbReference>
<organism evidence="3 4">
    <name type="scientific">Favolaschia claudopus</name>
    <dbReference type="NCBI Taxonomy" id="2862362"/>
    <lineage>
        <taxon>Eukaryota</taxon>
        <taxon>Fungi</taxon>
        <taxon>Dikarya</taxon>
        <taxon>Basidiomycota</taxon>
        <taxon>Agaricomycotina</taxon>
        <taxon>Agaricomycetes</taxon>
        <taxon>Agaricomycetidae</taxon>
        <taxon>Agaricales</taxon>
        <taxon>Marasmiineae</taxon>
        <taxon>Mycenaceae</taxon>
        <taxon>Favolaschia</taxon>
    </lineage>
</organism>
<sequence length="363" mass="40798">MSDSGVAAHSNLTAELLEFWVSKYREAKHESETLQARIVKNEEFLQDVVTSSRNEMKFMQQQLEAYQIQNGHLHSDIGRLNAERATLHTQLQLSYSQAVSLASEADKQRKAAIVSLFKAQPMVDYLSNETPPDISFLSPKELAGTLCRVCHFVAAPVKVCIDCNHRLTLPLHIGGPCQPGYWFCPLNLHSMDSPFELVVETESNKWTYHGQYITRLFTGYEMRLSEWMTRSSKSIFSSRVANQRSGGLQASVPLQVHTRQWYDSGLWKIPSYTLQCVGYDNELCIALAAAAARLERGREISTRPSEVASISTPSTRPGKRRRTKTLPTCEDQSTRVNTTGCAEAEKETPPNAVEKNDQNTDSH</sequence>
<evidence type="ECO:0000313" key="3">
    <source>
        <dbReference type="EMBL" id="KAK7034973.1"/>
    </source>
</evidence>
<feature type="compositionally biased region" description="Polar residues" evidence="1">
    <location>
        <begin position="302"/>
        <end position="315"/>
    </location>
</feature>
<feature type="compositionally biased region" description="Polar residues" evidence="1">
    <location>
        <begin position="330"/>
        <end position="340"/>
    </location>
</feature>
<evidence type="ECO:0000259" key="2">
    <source>
        <dbReference type="Pfam" id="PF20411"/>
    </source>
</evidence>
<feature type="domain" description="DUF6697" evidence="2">
    <location>
        <begin position="169"/>
        <end position="289"/>
    </location>
</feature>
<evidence type="ECO:0000313" key="4">
    <source>
        <dbReference type="Proteomes" id="UP001362999"/>
    </source>
</evidence>
<protein>
    <submittedName>
        <fullName evidence="3">Dolichyl-diphosphooligosaccharide--protein glycosyltransferase subunit WBP1</fullName>
    </submittedName>
</protein>
<dbReference type="AlphaFoldDB" id="A0AAW0C7Q3"/>
<evidence type="ECO:0000256" key="1">
    <source>
        <dbReference type="SAM" id="MobiDB-lite"/>
    </source>
</evidence>
<dbReference type="Proteomes" id="UP001362999">
    <property type="component" value="Unassembled WGS sequence"/>
</dbReference>
<gene>
    <name evidence="3" type="ORF">R3P38DRAFT_2518769</name>
</gene>
<reference evidence="3 4" key="1">
    <citation type="journal article" date="2024" name="J Genomics">
        <title>Draft genome sequencing and assembly of Favolaschia claudopus CIRM-BRFM 2984 isolated from oak limbs.</title>
        <authorList>
            <person name="Navarro D."/>
            <person name="Drula E."/>
            <person name="Chaduli D."/>
            <person name="Cazenave R."/>
            <person name="Ahrendt S."/>
            <person name="Wang J."/>
            <person name="Lipzen A."/>
            <person name="Daum C."/>
            <person name="Barry K."/>
            <person name="Grigoriev I.V."/>
            <person name="Favel A."/>
            <person name="Rosso M.N."/>
            <person name="Martin F."/>
        </authorList>
    </citation>
    <scope>NUCLEOTIDE SEQUENCE [LARGE SCALE GENOMIC DNA]</scope>
    <source>
        <strain evidence="3 4">CIRM-BRFM 2984</strain>
    </source>
</reference>
<accession>A0AAW0C7Q3</accession>
<feature type="region of interest" description="Disordered" evidence="1">
    <location>
        <begin position="298"/>
        <end position="363"/>
    </location>
</feature>
<feature type="compositionally biased region" description="Basic and acidic residues" evidence="1">
    <location>
        <begin position="343"/>
        <end position="363"/>
    </location>
</feature>